<dbReference type="VEuPathDB" id="VectorBase:GPPI038381"/>
<dbReference type="Proteomes" id="UP000092460">
    <property type="component" value="Unassembled WGS sequence"/>
</dbReference>
<name>A0A1B0BRL9_9MUSC</name>
<reference evidence="3" key="1">
    <citation type="submission" date="2015-01" db="EMBL/GenBank/DDBJ databases">
        <authorList>
            <person name="Aksoy S."/>
            <person name="Warren W."/>
            <person name="Wilson R.K."/>
        </authorList>
    </citation>
    <scope>NUCLEOTIDE SEQUENCE [LARGE SCALE GENOMIC DNA]</scope>
    <source>
        <strain evidence="3">IAEA</strain>
    </source>
</reference>
<reference evidence="2" key="2">
    <citation type="submission" date="2020-05" db="UniProtKB">
        <authorList>
            <consortium name="EnsemblMetazoa"/>
        </authorList>
    </citation>
    <scope>IDENTIFICATION</scope>
    <source>
        <strain evidence="2">IAEA</strain>
    </source>
</reference>
<feature type="compositionally biased region" description="Basic and acidic residues" evidence="1">
    <location>
        <begin position="105"/>
        <end position="114"/>
    </location>
</feature>
<keyword evidence="3" id="KW-1185">Reference proteome</keyword>
<protein>
    <submittedName>
        <fullName evidence="2">Uncharacterized protein</fullName>
    </submittedName>
</protein>
<evidence type="ECO:0000256" key="1">
    <source>
        <dbReference type="SAM" id="MobiDB-lite"/>
    </source>
</evidence>
<dbReference type="AlphaFoldDB" id="A0A1B0BRL9"/>
<dbReference type="EMBL" id="JXJN01019136">
    <property type="status" value="NOT_ANNOTATED_CDS"/>
    <property type="molecule type" value="Genomic_DNA"/>
</dbReference>
<proteinExistence type="predicted"/>
<evidence type="ECO:0000313" key="3">
    <source>
        <dbReference type="Proteomes" id="UP000092460"/>
    </source>
</evidence>
<evidence type="ECO:0000313" key="2">
    <source>
        <dbReference type="EnsemblMetazoa" id="GPPI038381-PA"/>
    </source>
</evidence>
<feature type="compositionally biased region" description="Basic and acidic residues" evidence="1">
    <location>
        <begin position="133"/>
        <end position="144"/>
    </location>
</feature>
<feature type="region of interest" description="Disordered" evidence="1">
    <location>
        <begin position="105"/>
        <end position="160"/>
    </location>
</feature>
<dbReference type="EnsemblMetazoa" id="GPPI038381-RA">
    <property type="protein sequence ID" value="GPPI038381-PA"/>
    <property type="gene ID" value="GPPI038381"/>
</dbReference>
<accession>A0A1B0BRL9</accession>
<sequence>MVFISDVIFSEVLKKYLELWDLNNKHNLCLRKYGKELANELKDKANTTINIGDVCLKWIITRKSLNGLNKKLKGTRCTRKGAYLWHAHKLRLECAATRITTEILGKDPNRKDEGPTTSAEAARREKKQRLKPAAHENESQEVQRADNLVDVDGQGENSRSIEAAEGQEVKILINIAALREVVGRYTSTQEEDILYGCAYDDTKEVRITEEYRTVLFFGIRSLLTSFDVLIIATAITRSNGAPNELDRCLSIAEETGLEVKAVVCDRSKPNPQTLPKFANGKYQRKRADGTIYAIQHLFDYIHLLYGIHDKMTNSNQYDLTSITKANAGKTGTSNYLKRRGAYLINTSAGSFKELMQLLTPATVANLDAAVKRRIIHERKEIRTYEATAALTELCAIMHRGKISSAEMKEQKAFLAEVKTHLKANFQTAEVTNPTLNTIDNFMEVMDGLLEAYPGITIHAYRVSQDLLENFFCKMAPGRKKKTRQVEDVIKLGTRVMKRQLEFWGGRSRTVGDYDLIEKLDYTTPAQAEDEFLLYGLNGVPFKVAAKRLTVNEKEYFRLLTGCGIA</sequence>
<organism evidence="2 3">
    <name type="scientific">Glossina palpalis gambiensis</name>
    <dbReference type="NCBI Taxonomy" id="67801"/>
    <lineage>
        <taxon>Eukaryota</taxon>
        <taxon>Metazoa</taxon>
        <taxon>Ecdysozoa</taxon>
        <taxon>Arthropoda</taxon>
        <taxon>Hexapoda</taxon>
        <taxon>Insecta</taxon>
        <taxon>Pterygota</taxon>
        <taxon>Neoptera</taxon>
        <taxon>Endopterygota</taxon>
        <taxon>Diptera</taxon>
        <taxon>Brachycera</taxon>
        <taxon>Muscomorpha</taxon>
        <taxon>Hippoboscoidea</taxon>
        <taxon>Glossinidae</taxon>
        <taxon>Glossina</taxon>
    </lineage>
</organism>